<protein>
    <submittedName>
        <fullName evidence="2">Pentatricopeptide repeat-containing protein</fullName>
    </submittedName>
</protein>
<dbReference type="EMBL" id="JANAVB010007600">
    <property type="protein sequence ID" value="KAJ6842417.1"/>
    <property type="molecule type" value="Genomic_DNA"/>
</dbReference>
<gene>
    <name evidence="2" type="ORF">M6B38_301210</name>
</gene>
<reference evidence="2" key="1">
    <citation type="journal article" date="2023" name="GigaByte">
        <title>Genome assembly of the bearded iris, Iris pallida Lam.</title>
        <authorList>
            <person name="Bruccoleri R.E."/>
            <person name="Oakeley E.J."/>
            <person name="Faust A.M.E."/>
            <person name="Altorfer M."/>
            <person name="Dessus-Babus S."/>
            <person name="Burckhardt D."/>
            <person name="Oertli M."/>
            <person name="Naumann U."/>
            <person name="Petersen F."/>
            <person name="Wong J."/>
        </authorList>
    </citation>
    <scope>NUCLEOTIDE SEQUENCE</scope>
    <source>
        <strain evidence="2">GSM-AAB239-AS_SAM_17_03QT</strain>
    </source>
</reference>
<keyword evidence="1" id="KW-0732">Signal</keyword>
<proteinExistence type="predicted"/>
<keyword evidence="3" id="KW-1185">Reference proteome</keyword>
<evidence type="ECO:0000256" key="1">
    <source>
        <dbReference type="SAM" id="SignalP"/>
    </source>
</evidence>
<evidence type="ECO:0000313" key="2">
    <source>
        <dbReference type="EMBL" id="KAJ6842417.1"/>
    </source>
</evidence>
<dbReference type="AlphaFoldDB" id="A0AAX6HPB9"/>
<feature type="chain" id="PRO_5043399639" evidence="1">
    <location>
        <begin position="29"/>
        <end position="147"/>
    </location>
</feature>
<dbReference type="SUPFAM" id="SSF54631">
    <property type="entry name" value="CBS-domain pair"/>
    <property type="match status" value="1"/>
</dbReference>
<evidence type="ECO:0000313" key="3">
    <source>
        <dbReference type="Proteomes" id="UP001140949"/>
    </source>
</evidence>
<comment type="caution">
    <text evidence="2">The sequence shown here is derived from an EMBL/GenBank/DDBJ whole genome shotgun (WGS) entry which is preliminary data.</text>
</comment>
<dbReference type="Proteomes" id="UP001140949">
    <property type="component" value="Unassembled WGS sequence"/>
</dbReference>
<sequence>MDKQGWNGCCKNRGYIWMLQFFVWSIYASSDSLDDPVEKYMTAFEEACPLPANLSLKKVAIRFLKDSVVPIIDDWGSCVGIVHSDDCNERSGGTERGGGGGGYSMAGTGTGTFYRGGAGSGRDRHNRLYTQGTQCFVPKATQDDLIN</sequence>
<dbReference type="InterPro" id="IPR046342">
    <property type="entry name" value="CBS_dom_sf"/>
</dbReference>
<feature type="signal peptide" evidence="1">
    <location>
        <begin position="1"/>
        <end position="28"/>
    </location>
</feature>
<organism evidence="2 3">
    <name type="scientific">Iris pallida</name>
    <name type="common">Sweet iris</name>
    <dbReference type="NCBI Taxonomy" id="29817"/>
    <lineage>
        <taxon>Eukaryota</taxon>
        <taxon>Viridiplantae</taxon>
        <taxon>Streptophyta</taxon>
        <taxon>Embryophyta</taxon>
        <taxon>Tracheophyta</taxon>
        <taxon>Spermatophyta</taxon>
        <taxon>Magnoliopsida</taxon>
        <taxon>Liliopsida</taxon>
        <taxon>Asparagales</taxon>
        <taxon>Iridaceae</taxon>
        <taxon>Iridoideae</taxon>
        <taxon>Irideae</taxon>
        <taxon>Iris</taxon>
    </lineage>
</organism>
<name>A0AAX6HPB9_IRIPA</name>
<reference evidence="2" key="2">
    <citation type="submission" date="2023-04" db="EMBL/GenBank/DDBJ databases">
        <authorList>
            <person name="Bruccoleri R.E."/>
            <person name="Oakeley E.J."/>
            <person name="Faust A.-M."/>
            <person name="Dessus-Babus S."/>
            <person name="Altorfer M."/>
            <person name="Burckhardt D."/>
            <person name="Oertli M."/>
            <person name="Naumann U."/>
            <person name="Petersen F."/>
            <person name="Wong J."/>
        </authorList>
    </citation>
    <scope>NUCLEOTIDE SEQUENCE</scope>
    <source>
        <strain evidence="2">GSM-AAB239-AS_SAM_17_03QT</strain>
        <tissue evidence="2">Leaf</tissue>
    </source>
</reference>
<dbReference type="PANTHER" id="PTHR47581">
    <property type="entry name" value="OS09G0431600 PROTEIN"/>
    <property type="match status" value="1"/>
</dbReference>
<dbReference type="PANTHER" id="PTHR47581:SF2">
    <property type="entry name" value="OS09G0431600 PROTEIN"/>
    <property type="match status" value="1"/>
</dbReference>
<dbReference type="InterPro" id="IPR044781">
    <property type="entry name" value="At5g10690-like"/>
</dbReference>
<accession>A0AAX6HPB9</accession>